<proteinExistence type="predicted"/>
<name>A0A9W6ZPZ3_9STRA</name>
<reference evidence="2" key="1">
    <citation type="submission" date="2022-07" db="EMBL/GenBank/DDBJ databases">
        <title>Genome analysis of Parmales, a sister group of diatoms, reveals the evolutionary specialization of diatoms from phago-mixotrophs to photoautotrophs.</title>
        <authorList>
            <person name="Ban H."/>
            <person name="Sato S."/>
            <person name="Yoshikawa S."/>
            <person name="Kazumasa Y."/>
            <person name="Nakamura Y."/>
            <person name="Ichinomiya M."/>
            <person name="Saitoh K."/>
            <person name="Sato N."/>
            <person name="Blanc-Mathieu R."/>
            <person name="Endo H."/>
            <person name="Kuwata A."/>
            <person name="Ogata H."/>
        </authorList>
    </citation>
    <scope>NUCLEOTIDE SEQUENCE</scope>
</reference>
<feature type="region of interest" description="Disordered" evidence="1">
    <location>
        <begin position="132"/>
        <end position="208"/>
    </location>
</feature>
<protein>
    <submittedName>
        <fullName evidence="2">Uncharacterized protein</fullName>
    </submittedName>
</protein>
<evidence type="ECO:0000313" key="3">
    <source>
        <dbReference type="Proteomes" id="UP001165082"/>
    </source>
</evidence>
<evidence type="ECO:0000313" key="2">
    <source>
        <dbReference type="EMBL" id="GMH58679.1"/>
    </source>
</evidence>
<evidence type="ECO:0000256" key="1">
    <source>
        <dbReference type="SAM" id="MobiDB-lite"/>
    </source>
</evidence>
<dbReference type="Proteomes" id="UP001165082">
    <property type="component" value="Unassembled WGS sequence"/>
</dbReference>
<organism evidence="2 3">
    <name type="scientific">Triparma retinervis</name>
    <dbReference type="NCBI Taxonomy" id="2557542"/>
    <lineage>
        <taxon>Eukaryota</taxon>
        <taxon>Sar</taxon>
        <taxon>Stramenopiles</taxon>
        <taxon>Ochrophyta</taxon>
        <taxon>Bolidophyceae</taxon>
        <taxon>Parmales</taxon>
        <taxon>Triparmaceae</taxon>
        <taxon>Triparma</taxon>
    </lineage>
</organism>
<dbReference type="AlphaFoldDB" id="A0A9W6ZPZ3"/>
<accession>A0A9W6ZPZ3</accession>
<gene>
    <name evidence="2" type="ORF">TrRE_jg12132</name>
</gene>
<dbReference type="EMBL" id="BRXZ01000966">
    <property type="protein sequence ID" value="GMH58679.1"/>
    <property type="molecule type" value="Genomic_DNA"/>
</dbReference>
<keyword evidence="3" id="KW-1185">Reference proteome</keyword>
<comment type="caution">
    <text evidence="2">The sequence shown here is derived from an EMBL/GenBank/DDBJ whole genome shotgun (WGS) entry which is preliminary data.</text>
</comment>
<sequence>MLLSWDDWRNGDSAIFLLVDFVLLPRGFGAVLGLDEALELGRRVGACVEAGGNVVAAAVPVPDVGEDVAGPGGAPDGGGTTSDGVAMKKGDLPHGESLINVTREEHEALKALSRYVPVGVVERGLVGIAHEEEGGGEGAEGVEARRGGERLQSPRKRGALLTLEGEEDMPQFTGGGGERAPQFEIVPSSPQSDGEGEGEGEKGVEEERERGIMNREELLRGYSDSSADVLMGMEQQSVISKNLEICDSLWSPAESRKVESWPSRLLRLLANDLLNSSIRSTNKVRRKSQLLRAMDKVKFVNNVSNAAQRKKMDNGALQRSKIAARKELGHLKYLSSKGNEGVVGKTKKPVTLNLGAIGDR</sequence>
<feature type="compositionally biased region" description="Basic and acidic residues" evidence="1">
    <location>
        <begin position="199"/>
        <end position="208"/>
    </location>
</feature>